<feature type="modified residue" description="4-aspartylphosphate" evidence="2">
    <location>
        <position position="70"/>
    </location>
</feature>
<dbReference type="Proteomes" id="UP000295783">
    <property type="component" value="Unassembled WGS sequence"/>
</dbReference>
<dbReference type="Gene3D" id="3.40.50.2300">
    <property type="match status" value="1"/>
</dbReference>
<dbReference type="InterPro" id="IPR001789">
    <property type="entry name" value="Sig_transdc_resp-reg_receiver"/>
</dbReference>
<gene>
    <name evidence="4" type="ORF">A8950_0460</name>
</gene>
<reference evidence="4 5" key="1">
    <citation type="submission" date="2019-03" db="EMBL/GenBank/DDBJ databases">
        <title>Genomic Encyclopedia of Type Strains, Phase III (KMG-III): the genomes of soil and plant-associated and newly described type strains.</title>
        <authorList>
            <person name="Whitman W."/>
        </authorList>
    </citation>
    <scope>NUCLEOTIDE SEQUENCE [LARGE SCALE GENOMIC DNA]</scope>
    <source>
        <strain evidence="4 5">CGMCC 1.7660</strain>
    </source>
</reference>
<protein>
    <submittedName>
        <fullName evidence="4">Two-component system cell cycle response regulator CpdR</fullName>
    </submittedName>
</protein>
<dbReference type="InterPro" id="IPR050595">
    <property type="entry name" value="Bact_response_regulator"/>
</dbReference>
<evidence type="ECO:0000259" key="3">
    <source>
        <dbReference type="PROSITE" id="PS50110"/>
    </source>
</evidence>
<accession>A0A4R6WR10</accession>
<dbReference type="CDD" id="cd00156">
    <property type="entry name" value="REC"/>
    <property type="match status" value="1"/>
</dbReference>
<evidence type="ECO:0000313" key="5">
    <source>
        <dbReference type="Proteomes" id="UP000295783"/>
    </source>
</evidence>
<sequence length="143" mass="14929">MSSVAYARNVEFGGAEANVAAILLAEDDEAVRAFVTRALTHRGHHVVAVSDGEAAIRALEGQTFDLMLTDIVMPGLDGLALAETAGRINPRMTILMMTGFAAARDRVTQNGGKAPLDIITKPFSLKQICSAVDSALGSSSTVA</sequence>
<dbReference type="AlphaFoldDB" id="A0A4R6WR10"/>
<dbReference type="GO" id="GO:0000160">
    <property type="term" value="P:phosphorelay signal transduction system"/>
    <property type="evidence" value="ECO:0007669"/>
    <property type="project" value="InterPro"/>
</dbReference>
<evidence type="ECO:0000256" key="2">
    <source>
        <dbReference type="PROSITE-ProRule" id="PRU00169"/>
    </source>
</evidence>
<dbReference type="PANTHER" id="PTHR44591:SF21">
    <property type="entry name" value="TWO-COMPONENT RESPONSE REGULATOR"/>
    <property type="match status" value="1"/>
</dbReference>
<organism evidence="4 5">
    <name type="scientific">Dongia mobilis</name>
    <dbReference type="NCBI Taxonomy" id="578943"/>
    <lineage>
        <taxon>Bacteria</taxon>
        <taxon>Pseudomonadati</taxon>
        <taxon>Pseudomonadota</taxon>
        <taxon>Alphaproteobacteria</taxon>
        <taxon>Rhodospirillales</taxon>
        <taxon>Dongiaceae</taxon>
        <taxon>Dongia</taxon>
    </lineage>
</organism>
<comment type="caution">
    <text evidence="4">The sequence shown here is derived from an EMBL/GenBank/DDBJ whole genome shotgun (WGS) entry which is preliminary data.</text>
</comment>
<dbReference type="EMBL" id="SNYW01000006">
    <property type="protein sequence ID" value="TDQ83916.1"/>
    <property type="molecule type" value="Genomic_DNA"/>
</dbReference>
<dbReference type="SUPFAM" id="SSF52172">
    <property type="entry name" value="CheY-like"/>
    <property type="match status" value="1"/>
</dbReference>
<dbReference type="RefSeq" id="WP_208109713.1">
    <property type="nucleotide sequence ID" value="NZ_SNYW01000006.1"/>
</dbReference>
<feature type="domain" description="Response regulatory" evidence="3">
    <location>
        <begin position="21"/>
        <end position="136"/>
    </location>
</feature>
<dbReference type="SMART" id="SM00448">
    <property type="entry name" value="REC"/>
    <property type="match status" value="1"/>
</dbReference>
<dbReference type="PROSITE" id="PS50110">
    <property type="entry name" value="RESPONSE_REGULATORY"/>
    <property type="match status" value="1"/>
</dbReference>
<evidence type="ECO:0000256" key="1">
    <source>
        <dbReference type="ARBA" id="ARBA00022553"/>
    </source>
</evidence>
<name>A0A4R6WR10_9PROT</name>
<dbReference type="Pfam" id="PF00072">
    <property type="entry name" value="Response_reg"/>
    <property type="match status" value="1"/>
</dbReference>
<proteinExistence type="predicted"/>
<evidence type="ECO:0000313" key="4">
    <source>
        <dbReference type="EMBL" id="TDQ83916.1"/>
    </source>
</evidence>
<dbReference type="InterPro" id="IPR011006">
    <property type="entry name" value="CheY-like_superfamily"/>
</dbReference>
<keyword evidence="1 2" id="KW-0597">Phosphoprotein</keyword>
<dbReference type="PANTHER" id="PTHR44591">
    <property type="entry name" value="STRESS RESPONSE REGULATOR PROTEIN 1"/>
    <property type="match status" value="1"/>
</dbReference>
<keyword evidence="5" id="KW-1185">Reference proteome</keyword>